<dbReference type="GO" id="GO:0043139">
    <property type="term" value="F:5'-3' DNA helicase activity"/>
    <property type="evidence" value="ECO:0007669"/>
    <property type="project" value="UniProtKB-EC"/>
</dbReference>
<evidence type="ECO:0000259" key="2">
    <source>
        <dbReference type="Pfam" id="PF05970"/>
    </source>
</evidence>
<dbReference type="InterPro" id="IPR010285">
    <property type="entry name" value="DNA_helicase_pif1-like_DEAD"/>
</dbReference>
<gene>
    <name evidence="3" type="ORF">OVA965_LOCUS7899</name>
    <name evidence="4" type="ORF">TMI583_LOCUS7895</name>
</gene>
<keyword evidence="1" id="KW-0233">DNA recombination</keyword>
<name>A0A8S2D7V9_9BILA</name>
<evidence type="ECO:0000313" key="3">
    <source>
        <dbReference type="EMBL" id="CAF0866371.1"/>
    </source>
</evidence>
<comment type="cofactor">
    <cofactor evidence="1">
        <name>Mg(2+)</name>
        <dbReference type="ChEBI" id="CHEBI:18420"/>
    </cofactor>
</comment>
<dbReference type="GO" id="GO:0005524">
    <property type="term" value="F:ATP binding"/>
    <property type="evidence" value="ECO:0007669"/>
    <property type="project" value="UniProtKB-KW"/>
</dbReference>
<comment type="similarity">
    <text evidence="1">Belongs to the helicase family.</text>
</comment>
<keyword evidence="1" id="KW-0378">Hydrolase</keyword>
<dbReference type="InterPro" id="IPR027417">
    <property type="entry name" value="P-loop_NTPase"/>
</dbReference>
<dbReference type="EMBL" id="CAJNOK010002584">
    <property type="protein sequence ID" value="CAF0866371.1"/>
    <property type="molecule type" value="Genomic_DNA"/>
</dbReference>
<dbReference type="GO" id="GO:0006310">
    <property type="term" value="P:DNA recombination"/>
    <property type="evidence" value="ECO:0007669"/>
    <property type="project" value="UniProtKB-KW"/>
</dbReference>
<evidence type="ECO:0000313" key="4">
    <source>
        <dbReference type="EMBL" id="CAF3651183.1"/>
    </source>
</evidence>
<dbReference type="AlphaFoldDB" id="A0A8S2D7V9"/>
<dbReference type="GO" id="GO:0016787">
    <property type="term" value="F:hydrolase activity"/>
    <property type="evidence" value="ECO:0007669"/>
    <property type="project" value="UniProtKB-KW"/>
</dbReference>
<dbReference type="PANTHER" id="PTHR47642:SF5">
    <property type="entry name" value="ATP-DEPENDENT DNA HELICASE"/>
    <property type="match status" value="1"/>
</dbReference>
<keyword evidence="1" id="KW-0227">DNA damage</keyword>
<reference evidence="3" key="1">
    <citation type="submission" date="2021-02" db="EMBL/GenBank/DDBJ databases">
        <authorList>
            <person name="Nowell W R."/>
        </authorList>
    </citation>
    <scope>NUCLEOTIDE SEQUENCE</scope>
</reference>
<sequence>MEVTGRDPRGKKIPCPARSISSAHSSMDYRSYFTPATRDDRKLSIKWQKTLVQDKENVRAALLKGSKEDDTQPHEDQLNLITRDITIMRDEHSNSTDTILPITAITTESSDPMPQQISIEFTLNEKQHQAFVIITDHLEGKSFLKSGKTVLFFNENMLILYHIADMQEQLLMCVPGPGGTGKSQLIKALINVVTNRKHFLRKLAPTSIAASEIDGLTIHSFLGPISYAKKKKTVRPGDAKVTSNWHHIQYIFINEMSMVGLHLLSQIHKLLCIAKCKSTEPFGGINLVFFGDFILYPPVLDKPLYRDMLAEENNTRTKLKQKTELDTQYEVGRALWLQLNTVVQLIRQMRTDDSAFLEAQNRLRYGQCTTEDHKLLSTRVIGHQSCPVKPLDDIEWKEAPVLVFRNDLRTELNNLAVISAAREIGVVPVVCIAHDTFNADSAVNEKLRKFILRLSDNKTKGLCGYLSLVIGKFIRENISRLPLFFFLNCSNELDNETSAAATTGDFPPDTIFIRKPLSCLDDVDGKEDEEGCVDDKLRSREEVIVLEEKSFEFGKERKPGDVISFKILNAFCVE</sequence>
<dbReference type="Pfam" id="PF05970">
    <property type="entry name" value="PIF1"/>
    <property type="match status" value="1"/>
</dbReference>
<keyword evidence="1" id="KW-0547">Nucleotide-binding</keyword>
<dbReference type="SUPFAM" id="SSF52540">
    <property type="entry name" value="P-loop containing nucleoside triphosphate hydrolases"/>
    <property type="match status" value="1"/>
</dbReference>
<dbReference type="EC" id="5.6.2.3" evidence="1"/>
<dbReference type="GO" id="GO:0000723">
    <property type="term" value="P:telomere maintenance"/>
    <property type="evidence" value="ECO:0007669"/>
    <property type="project" value="InterPro"/>
</dbReference>
<dbReference type="Gene3D" id="3.40.50.300">
    <property type="entry name" value="P-loop containing nucleotide triphosphate hydrolases"/>
    <property type="match status" value="1"/>
</dbReference>
<keyword evidence="1" id="KW-0347">Helicase</keyword>
<feature type="domain" description="DNA helicase Pif1-like DEAD-box helicase" evidence="2">
    <location>
        <begin position="168"/>
        <end position="306"/>
    </location>
</feature>
<dbReference type="EMBL" id="CAJOBA010002585">
    <property type="protein sequence ID" value="CAF3651183.1"/>
    <property type="molecule type" value="Genomic_DNA"/>
</dbReference>
<accession>A0A8S2D7V9</accession>
<evidence type="ECO:0000313" key="5">
    <source>
        <dbReference type="Proteomes" id="UP000677228"/>
    </source>
</evidence>
<dbReference type="Proteomes" id="UP000682733">
    <property type="component" value="Unassembled WGS sequence"/>
</dbReference>
<organism evidence="3 5">
    <name type="scientific">Didymodactylos carnosus</name>
    <dbReference type="NCBI Taxonomy" id="1234261"/>
    <lineage>
        <taxon>Eukaryota</taxon>
        <taxon>Metazoa</taxon>
        <taxon>Spiralia</taxon>
        <taxon>Gnathifera</taxon>
        <taxon>Rotifera</taxon>
        <taxon>Eurotatoria</taxon>
        <taxon>Bdelloidea</taxon>
        <taxon>Philodinida</taxon>
        <taxon>Philodinidae</taxon>
        <taxon>Didymodactylos</taxon>
    </lineage>
</organism>
<proteinExistence type="inferred from homology"/>
<evidence type="ECO:0000256" key="1">
    <source>
        <dbReference type="RuleBase" id="RU363044"/>
    </source>
</evidence>
<protein>
    <recommendedName>
        <fullName evidence="1">ATP-dependent DNA helicase</fullName>
        <ecNumber evidence="1">5.6.2.3</ecNumber>
    </recommendedName>
</protein>
<comment type="caution">
    <text evidence="3">The sequence shown here is derived from an EMBL/GenBank/DDBJ whole genome shotgun (WGS) entry which is preliminary data.</text>
</comment>
<comment type="catalytic activity">
    <reaction evidence="1">
        <text>ATP + H2O = ADP + phosphate + H(+)</text>
        <dbReference type="Rhea" id="RHEA:13065"/>
        <dbReference type="ChEBI" id="CHEBI:15377"/>
        <dbReference type="ChEBI" id="CHEBI:15378"/>
        <dbReference type="ChEBI" id="CHEBI:30616"/>
        <dbReference type="ChEBI" id="CHEBI:43474"/>
        <dbReference type="ChEBI" id="CHEBI:456216"/>
        <dbReference type="EC" id="5.6.2.3"/>
    </reaction>
</comment>
<dbReference type="InterPro" id="IPR051055">
    <property type="entry name" value="PIF1_helicase"/>
</dbReference>
<dbReference type="GO" id="GO:0006281">
    <property type="term" value="P:DNA repair"/>
    <property type="evidence" value="ECO:0007669"/>
    <property type="project" value="UniProtKB-KW"/>
</dbReference>
<dbReference type="PANTHER" id="PTHR47642">
    <property type="entry name" value="ATP-DEPENDENT DNA HELICASE"/>
    <property type="match status" value="1"/>
</dbReference>
<keyword evidence="1" id="KW-0067">ATP-binding</keyword>
<keyword evidence="1" id="KW-0234">DNA repair</keyword>
<dbReference type="Proteomes" id="UP000677228">
    <property type="component" value="Unassembled WGS sequence"/>
</dbReference>